<evidence type="ECO:0008006" key="3">
    <source>
        <dbReference type="Google" id="ProtNLM"/>
    </source>
</evidence>
<dbReference type="OrthoDB" id="2932278at2"/>
<name>A0A2W0H2G4_9BACI</name>
<gene>
    <name evidence="1" type="ORF">CR205_16495</name>
</gene>
<dbReference type="EMBL" id="PDOF01000003">
    <property type="protein sequence ID" value="PYZ95973.1"/>
    <property type="molecule type" value="Genomic_DNA"/>
</dbReference>
<comment type="caution">
    <text evidence="1">The sequence shown here is derived from an EMBL/GenBank/DDBJ whole genome shotgun (WGS) entry which is preliminary data.</text>
</comment>
<dbReference type="AlphaFoldDB" id="A0A2W0H2G4"/>
<dbReference type="InterPro" id="IPR012655">
    <property type="entry name" value="YrzI"/>
</dbReference>
<keyword evidence="2" id="KW-1185">Reference proteome</keyword>
<organism evidence="1 2">
    <name type="scientific">Alteribacter lacisalsi</name>
    <dbReference type="NCBI Taxonomy" id="2045244"/>
    <lineage>
        <taxon>Bacteria</taxon>
        <taxon>Bacillati</taxon>
        <taxon>Bacillota</taxon>
        <taxon>Bacilli</taxon>
        <taxon>Bacillales</taxon>
        <taxon>Bacillaceae</taxon>
        <taxon>Alteribacter</taxon>
    </lineage>
</organism>
<sequence length="49" mass="6261">MLLTLFHYTVSITRHPYSRKEIKREQHYERACRRIEKQHVRQAEFRRMM</sequence>
<dbReference type="Pfam" id="PF09501">
    <property type="entry name" value="Bac_small_YrzI"/>
    <property type="match status" value="1"/>
</dbReference>
<protein>
    <recommendedName>
        <fullName evidence="3">YrzI family small protein</fullName>
    </recommendedName>
</protein>
<reference evidence="1 2" key="1">
    <citation type="submission" date="2017-10" db="EMBL/GenBank/DDBJ databases">
        <title>Bacillus sp. nov., a halophilic bacterium isolated from a Yangshapao Lake.</title>
        <authorList>
            <person name="Wang H."/>
        </authorList>
    </citation>
    <scope>NUCLEOTIDE SEQUENCE [LARGE SCALE GENOMIC DNA]</scope>
    <source>
        <strain evidence="1 2">YSP-3</strain>
    </source>
</reference>
<evidence type="ECO:0000313" key="2">
    <source>
        <dbReference type="Proteomes" id="UP000248066"/>
    </source>
</evidence>
<evidence type="ECO:0000313" key="1">
    <source>
        <dbReference type="EMBL" id="PYZ95973.1"/>
    </source>
</evidence>
<proteinExistence type="predicted"/>
<accession>A0A2W0H2G4</accession>
<dbReference type="Proteomes" id="UP000248066">
    <property type="component" value="Unassembled WGS sequence"/>
</dbReference>
<dbReference type="RefSeq" id="WP_110521251.1">
    <property type="nucleotide sequence ID" value="NZ_PDOF01000003.1"/>
</dbReference>